<sequence>MSNATAVIVERPRDGAVFVALLRLYLAKAGVQIPLIVSVQVLLAVGMIVGFGFLIPDIATDEATFLTTGVPTTLLLMVGLVFVPQEIVKRRTDGTMTYLRSLPVPRWMLLMGDLLVWLVVALPGVAIAIAVGSLYFDLSLSISWGLLIGVSFVIALMATAVGYAMAVSLPASQVVLAAQVLVFVILLFSPIAFPADRLPGWFQSVHDWLPFRPAADLMRASLTEGSDFQVNQLLVLAVWAVVGLALSLAALARKK</sequence>
<dbReference type="Proteomes" id="UP001238805">
    <property type="component" value="Chromosome"/>
</dbReference>
<dbReference type="Pfam" id="PF12698">
    <property type="entry name" value="ABC2_membrane_3"/>
    <property type="match status" value="1"/>
</dbReference>
<feature type="transmembrane region" description="Helical" evidence="6">
    <location>
        <begin position="33"/>
        <end position="53"/>
    </location>
</feature>
<dbReference type="InterPro" id="IPR013525">
    <property type="entry name" value="ABC2_TM"/>
</dbReference>
<evidence type="ECO:0000259" key="7">
    <source>
        <dbReference type="PROSITE" id="PS51012"/>
    </source>
</evidence>
<name>A0ABY8VMP3_9CORY</name>
<dbReference type="PANTHER" id="PTHR43229:SF2">
    <property type="entry name" value="NODULATION PROTEIN J"/>
    <property type="match status" value="1"/>
</dbReference>
<keyword evidence="9" id="KW-1185">Reference proteome</keyword>
<dbReference type="PANTHER" id="PTHR43229">
    <property type="entry name" value="NODULATION PROTEIN J"/>
    <property type="match status" value="1"/>
</dbReference>
<evidence type="ECO:0000256" key="4">
    <source>
        <dbReference type="ARBA" id="ARBA00023136"/>
    </source>
</evidence>
<feature type="transmembrane region" description="Helical" evidence="6">
    <location>
        <begin position="114"/>
        <end position="136"/>
    </location>
</feature>
<keyword evidence="5" id="KW-0046">Antibiotic resistance</keyword>
<comment type="subcellular location">
    <subcellularLocation>
        <location evidence="1">Membrane</location>
        <topology evidence="1">Multi-pass membrane protein</topology>
    </subcellularLocation>
</comment>
<feature type="transmembrane region" description="Helical" evidence="6">
    <location>
        <begin position="65"/>
        <end position="83"/>
    </location>
</feature>
<dbReference type="PIRSF" id="PIRSF006648">
    <property type="entry name" value="DrrB"/>
    <property type="match status" value="1"/>
</dbReference>
<gene>
    <name evidence="8" type="ORF">QP029_02925</name>
</gene>
<evidence type="ECO:0000256" key="1">
    <source>
        <dbReference type="ARBA" id="ARBA00004141"/>
    </source>
</evidence>
<feature type="transmembrane region" description="Helical" evidence="6">
    <location>
        <begin position="142"/>
        <end position="167"/>
    </location>
</feature>
<feature type="transmembrane region" description="Helical" evidence="6">
    <location>
        <begin position="233"/>
        <end position="252"/>
    </location>
</feature>
<evidence type="ECO:0000256" key="5">
    <source>
        <dbReference type="ARBA" id="ARBA00023251"/>
    </source>
</evidence>
<dbReference type="PROSITE" id="PS51012">
    <property type="entry name" value="ABC_TM2"/>
    <property type="match status" value="1"/>
</dbReference>
<dbReference type="InterPro" id="IPR000412">
    <property type="entry name" value="ABC_2_transport"/>
</dbReference>
<dbReference type="EMBL" id="CP126970">
    <property type="protein sequence ID" value="WIM70798.1"/>
    <property type="molecule type" value="Genomic_DNA"/>
</dbReference>
<keyword evidence="3 6" id="KW-1133">Transmembrane helix</keyword>
<evidence type="ECO:0000313" key="8">
    <source>
        <dbReference type="EMBL" id="WIM70798.1"/>
    </source>
</evidence>
<reference evidence="8 9" key="1">
    <citation type="submission" date="2023-05" db="EMBL/GenBank/DDBJ databases">
        <title>Corynebacterium suedekumii sp. nov. and Corynebacterium breve sp. nov. isolated from raw cow's milk.</title>
        <authorList>
            <person name="Baer M.K."/>
            <person name="Mehl L."/>
            <person name="Hellmuth R."/>
            <person name="Marke G."/>
            <person name="Lipski A."/>
        </authorList>
    </citation>
    <scope>NUCLEOTIDE SEQUENCE [LARGE SCALE GENOMIC DNA]</scope>
    <source>
        <strain evidence="8 9">LM112</strain>
    </source>
</reference>
<dbReference type="RefSeq" id="WP_284875378.1">
    <property type="nucleotide sequence ID" value="NZ_CP126970.1"/>
</dbReference>
<evidence type="ECO:0000313" key="9">
    <source>
        <dbReference type="Proteomes" id="UP001238805"/>
    </source>
</evidence>
<feature type="transmembrane region" description="Helical" evidence="6">
    <location>
        <begin position="174"/>
        <end position="193"/>
    </location>
</feature>
<evidence type="ECO:0000256" key="6">
    <source>
        <dbReference type="SAM" id="Phobius"/>
    </source>
</evidence>
<accession>A0ABY8VMP3</accession>
<organism evidence="8 9">
    <name type="scientific">Corynebacterium suedekumii</name>
    <dbReference type="NCBI Taxonomy" id="3049801"/>
    <lineage>
        <taxon>Bacteria</taxon>
        <taxon>Bacillati</taxon>
        <taxon>Actinomycetota</taxon>
        <taxon>Actinomycetes</taxon>
        <taxon>Mycobacteriales</taxon>
        <taxon>Corynebacteriaceae</taxon>
        <taxon>Corynebacterium</taxon>
    </lineage>
</organism>
<dbReference type="InterPro" id="IPR051784">
    <property type="entry name" value="Nod_factor_ABC_transporter"/>
</dbReference>
<keyword evidence="2 6" id="KW-0812">Transmembrane</keyword>
<proteinExistence type="predicted"/>
<evidence type="ECO:0000256" key="2">
    <source>
        <dbReference type="ARBA" id="ARBA00022692"/>
    </source>
</evidence>
<keyword evidence="4 6" id="KW-0472">Membrane</keyword>
<protein>
    <submittedName>
        <fullName evidence="8">ABC transporter permease</fullName>
    </submittedName>
</protein>
<evidence type="ECO:0000256" key="3">
    <source>
        <dbReference type="ARBA" id="ARBA00022989"/>
    </source>
</evidence>
<feature type="domain" description="ABC transmembrane type-2" evidence="7">
    <location>
        <begin position="31"/>
        <end position="254"/>
    </location>
</feature>
<dbReference type="InterPro" id="IPR047817">
    <property type="entry name" value="ABC2_TM_bact-type"/>
</dbReference>